<sequence>MRIALCAKSTKVHSIFRHIKRRSSIFTFYMYGKRVLVMS</sequence>
<accession>F4QN75</accession>
<proteinExistence type="predicted"/>
<reference evidence="2" key="1">
    <citation type="submission" date="2011-03" db="EMBL/GenBank/DDBJ databases">
        <title>Draft genome sequence of Brevundimonas diminuta.</title>
        <authorList>
            <person name="Brown P.J.B."/>
            <person name="Buechlein A."/>
            <person name="Hemmerich C."/>
            <person name="Brun Y.V."/>
        </authorList>
    </citation>
    <scope>NUCLEOTIDE SEQUENCE [LARGE SCALE GENOMIC DNA]</scope>
    <source>
        <strain evidence="2">C19</strain>
    </source>
</reference>
<gene>
    <name evidence="1" type="ORF">ABI_30830</name>
</gene>
<keyword evidence="2" id="KW-1185">Reference proteome</keyword>
<dbReference type="AlphaFoldDB" id="F4QN75"/>
<dbReference type="EMBL" id="GL883078">
    <property type="protein sequence ID" value="EGF91666.1"/>
    <property type="molecule type" value="Genomic_DNA"/>
</dbReference>
<organism evidence="1 2">
    <name type="scientific">Asticcacaulis biprosthecium C19</name>
    <dbReference type="NCBI Taxonomy" id="715226"/>
    <lineage>
        <taxon>Bacteria</taxon>
        <taxon>Pseudomonadati</taxon>
        <taxon>Pseudomonadota</taxon>
        <taxon>Alphaproteobacteria</taxon>
        <taxon>Caulobacterales</taxon>
        <taxon>Caulobacteraceae</taxon>
        <taxon>Asticcacaulis</taxon>
    </lineage>
</organism>
<dbReference type="HOGENOM" id="CLU_3304012_0_0_5"/>
<protein>
    <submittedName>
        <fullName evidence="1">Uncharacterized protein</fullName>
    </submittedName>
</protein>
<evidence type="ECO:0000313" key="1">
    <source>
        <dbReference type="EMBL" id="EGF91666.1"/>
    </source>
</evidence>
<name>F4QN75_9CAUL</name>
<evidence type="ECO:0000313" key="2">
    <source>
        <dbReference type="Proteomes" id="UP000006512"/>
    </source>
</evidence>
<dbReference type="Proteomes" id="UP000006512">
    <property type="component" value="Unassembled WGS sequence"/>
</dbReference>